<accession>A0A0K2TS02</accession>
<proteinExistence type="predicted"/>
<dbReference type="AlphaFoldDB" id="A0A0K2TS02"/>
<dbReference type="EMBL" id="HACA01011076">
    <property type="protein sequence ID" value="CDW28437.1"/>
    <property type="molecule type" value="Transcribed_RNA"/>
</dbReference>
<organism evidence="1">
    <name type="scientific">Lepeophtheirus salmonis</name>
    <name type="common">Salmon louse</name>
    <name type="synonym">Caligus salmonis</name>
    <dbReference type="NCBI Taxonomy" id="72036"/>
    <lineage>
        <taxon>Eukaryota</taxon>
        <taxon>Metazoa</taxon>
        <taxon>Ecdysozoa</taxon>
        <taxon>Arthropoda</taxon>
        <taxon>Crustacea</taxon>
        <taxon>Multicrustacea</taxon>
        <taxon>Hexanauplia</taxon>
        <taxon>Copepoda</taxon>
        <taxon>Siphonostomatoida</taxon>
        <taxon>Caligidae</taxon>
        <taxon>Lepeophtheirus</taxon>
    </lineage>
</organism>
<reference evidence="1" key="1">
    <citation type="submission" date="2014-05" db="EMBL/GenBank/DDBJ databases">
        <authorList>
            <person name="Chronopoulou M."/>
        </authorList>
    </citation>
    <scope>NUCLEOTIDE SEQUENCE</scope>
    <source>
        <tissue evidence="1">Whole organism</tissue>
    </source>
</reference>
<protein>
    <submittedName>
        <fullName evidence="1">Uncharacterized protein</fullName>
    </submittedName>
</protein>
<name>A0A0K2TS02_LEPSM</name>
<sequence>MYTDTYIILYYNTRHEQNDTVSLQDIQIYCFNRWTQLMDGLTKGLNCLIEGRKAGVCRKRRTLSPCHL</sequence>
<evidence type="ECO:0000313" key="1">
    <source>
        <dbReference type="EMBL" id="CDW28437.1"/>
    </source>
</evidence>